<name>A0A067MBT9_BOTB1</name>
<proteinExistence type="predicted"/>
<dbReference type="InParanoid" id="A0A067MBT9"/>
<evidence type="ECO:0000313" key="4">
    <source>
        <dbReference type="Proteomes" id="UP000027195"/>
    </source>
</evidence>
<gene>
    <name evidence="3" type="ORF">BOTBODRAFT_37226</name>
</gene>
<feature type="region of interest" description="Disordered" evidence="1">
    <location>
        <begin position="125"/>
        <end position="152"/>
    </location>
</feature>
<feature type="compositionally biased region" description="Low complexity" evidence="1">
    <location>
        <begin position="143"/>
        <end position="152"/>
    </location>
</feature>
<keyword evidence="2" id="KW-0732">Signal</keyword>
<dbReference type="EMBL" id="KL198080">
    <property type="protein sequence ID" value="KDQ09312.1"/>
    <property type="molecule type" value="Genomic_DNA"/>
</dbReference>
<feature type="signal peptide" evidence="2">
    <location>
        <begin position="1"/>
        <end position="18"/>
    </location>
</feature>
<organism evidence="3 4">
    <name type="scientific">Botryobasidium botryosum (strain FD-172 SS1)</name>
    <dbReference type="NCBI Taxonomy" id="930990"/>
    <lineage>
        <taxon>Eukaryota</taxon>
        <taxon>Fungi</taxon>
        <taxon>Dikarya</taxon>
        <taxon>Basidiomycota</taxon>
        <taxon>Agaricomycotina</taxon>
        <taxon>Agaricomycetes</taxon>
        <taxon>Cantharellales</taxon>
        <taxon>Botryobasidiaceae</taxon>
        <taxon>Botryobasidium</taxon>
    </lineage>
</organism>
<accession>A0A067MBT9</accession>
<dbReference type="HOGENOM" id="CLU_552045_0_0_1"/>
<evidence type="ECO:0000256" key="1">
    <source>
        <dbReference type="SAM" id="MobiDB-lite"/>
    </source>
</evidence>
<evidence type="ECO:0000313" key="3">
    <source>
        <dbReference type="EMBL" id="KDQ09312.1"/>
    </source>
</evidence>
<reference evidence="4" key="1">
    <citation type="journal article" date="2014" name="Proc. Natl. Acad. Sci. U.S.A.">
        <title>Extensive sampling of basidiomycete genomes demonstrates inadequacy of the white-rot/brown-rot paradigm for wood decay fungi.</title>
        <authorList>
            <person name="Riley R."/>
            <person name="Salamov A.A."/>
            <person name="Brown D.W."/>
            <person name="Nagy L.G."/>
            <person name="Floudas D."/>
            <person name="Held B.W."/>
            <person name="Levasseur A."/>
            <person name="Lombard V."/>
            <person name="Morin E."/>
            <person name="Otillar R."/>
            <person name="Lindquist E.A."/>
            <person name="Sun H."/>
            <person name="LaButti K.M."/>
            <person name="Schmutz J."/>
            <person name="Jabbour D."/>
            <person name="Luo H."/>
            <person name="Baker S.E."/>
            <person name="Pisabarro A.G."/>
            <person name="Walton J.D."/>
            <person name="Blanchette R.A."/>
            <person name="Henrissat B."/>
            <person name="Martin F."/>
            <person name="Cullen D."/>
            <person name="Hibbett D.S."/>
            <person name="Grigoriev I.V."/>
        </authorList>
    </citation>
    <scope>NUCLEOTIDE SEQUENCE [LARGE SCALE GENOMIC DNA]</scope>
    <source>
        <strain evidence="4">FD-172 SS1</strain>
    </source>
</reference>
<sequence>MRVASVLPVLVSVGLVAAAPLARRDAAGTPGPTLLAPQVAVDPKLNAHPETTFDPKLDLGPFELDPGLMLKPHVKANPNFHLFPQLPLPNINDLHGSSPLQTVTAVPAALSNVANGVLGGLHSNSKPEGAAVAPPPSSIHSRQAAQAAPGLPLAGPVGKAVNTLGVGSLDYIIPSAVQIPDAVTLGLVPAAGTLLTNSMYETYWRATDPSTTRRSEKGVAARELGHQPPVARGAAPSSFPFFNPFTAAQPVIKNCPKLNLLPSADANSAVAALPAAVAAPAAVAVPNQVNQPSADVKPQADIHGQTVATPINSAQPQVGIHNRDGLAPAEFIGGLDVAKAAGLEGAHADLVSTVLGNLAHPATRKRTLEGLSQLNLIPNDILAGMAHDADVASAPEQLVDGVLGSMHQRSLLPTEMLATLPQTAGISGAPTEILESLLGGLGGSQSGQHGSLLGRDSSILPTEFLGGLPATGELTSIPEDLLGSLLGGLGGPGL</sequence>
<feature type="chain" id="PRO_5001641266" evidence="2">
    <location>
        <begin position="19"/>
        <end position="494"/>
    </location>
</feature>
<keyword evidence="4" id="KW-1185">Reference proteome</keyword>
<dbReference type="Proteomes" id="UP000027195">
    <property type="component" value="Unassembled WGS sequence"/>
</dbReference>
<evidence type="ECO:0000256" key="2">
    <source>
        <dbReference type="SAM" id="SignalP"/>
    </source>
</evidence>
<dbReference type="AlphaFoldDB" id="A0A067MBT9"/>
<protein>
    <submittedName>
        <fullName evidence="3">Uncharacterized protein</fullName>
    </submittedName>
</protein>